<organism evidence="2 3">
    <name type="scientific">Clohesyomyces aquaticus</name>
    <dbReference type="NCBI Taxonomy" id="1231657"/>
    <lineage>
        <taxon>Eukaryota</taxon>
        <taxon>Fungi</taxon>
        <taxon>Dikarya</taxon>
        <taxon>Ascomycota</taxon>
        <taxon>Pezizomycotina</taxon>
        <taxon>Dothideomycetes</taxon>
        <taxon>Pleosporomycetidae</taxon>
        <taxon>Pleosporales</taxon>
        <taxon>Lindgomycetaceae</taxon>
        <taxon>Clohesyomyces</taxon>
    </lineage>
</organism>
<protein>
    <submittedName>
        <fullName evidence="2">Heterokaryon incompatibility</fullName>
    </submittedName>
</protein>
<name>A0A1Y1YLD7_9PLEO</name>
<feature type="non-terminal residue" evidence="2">
    <location>
        <position position="92"/>
    </location>
</feature>
<comment type="caution">
    <text evidence="2">The sequence shown here is derived from an EMBL/GenBank/DDBJ whole genome shotgun (WGS) entry which is preliminary data.</text>
</comment>
<keyword evidence="3" id="KW-1185">Reference proteome</keyword>
<evidence type="ECO:0000259" key="1">
    <source>
        <dbReference type="Pfam" id="PF06985"/>
    </source>
</evidence>
<dbReference type="Pfam" id="PF06985">
    <property type="entry name" value="HET"/>
    <property type="match status" value="1"/>
</dbReference>
<proteinExistence type="predicted"/>
<dbReference type="PANTHER" id="PTHR24148:SF64">
    <property type="entry name" value="HETEROKARYON INCOMPATIBILITY DOMAIN-CONTAINING PROTEIN"/>
    <property type="match status" value="1"/>
</dbReference>
<gene>
    <name evidence="2" type="ORF">BCR34DRAFT_640367</name>
</gene>
<feature type="domain" description="Heterokaryon incompatibility" evidence="1">
    <location>
        <begin position="3"/>
        <end position="86"/>
    </location>
</feature>
<dbReference type="Proteomes" id="UP000193144">
    <property type="component" value="Unassembled WGS sequence"/>
</dbReference>
<dbReference type="PANTHER" id="PTHR24148">
    <property type="entry name" value="ANKYRIN REPEAT DOMAIN-CONTAINING PROTEIN 39 HOMOLOG-RELATED"/>
    <property type="match status" value="1"/>
</dbReference>
<dbReference type="OrthoDB" id="3553147at2759"/>
<sequence length="92" mass="9916">MITKIGANLASAFRHMRSASFRAPSPISPLVWADQVCINQDDEEEKSHQVQLVGVIYSKASTVVSWLGADNDGEMASAITAMKSVQHVAESV</sequence>
<dbReference type="InterPro" id="IPR010730">
    <property type="entry name" value="HET"/>
</dbReference>
<dbReference type="STRING" id="1231657.A0A1Y1YLD7"/>
<dbReference type="EMBL" id="MCFA01000208">
    <property type="protein sequence ID" value="ORX98819.1"/>
    <property type="molecule type" value="Genomic_DNA"/>
</dbReference>
<reference evidence="2 3" key="1">
    <citation type="submission" date="2016-07" db="EMBL/GenBank/DDBJ databases">
        <title>Pervasive Adenine N6-methylation of Active Genes in Fungi.</title>
        <authorList>
            <consortium name="DOE Joint Genome Institute"/>
            <person name="Mondo S.J."/>
            <person name="Dannebaum R.O."/>
            <person name="Kuo R.C."/>
            <person name="Labutti K."/>
            <person name="Haridas S."/>
            <person name="Kuo A."/>
            <person name="Salamov A."/>
            <person name="Ahrendt S.R."/>
            <person name="Lipzen A."/>
            <person name="Sullivan W."/>
            <person name="Andreopoulos W.B."/>
            <person name="Clum A."/>
            <person name="Lindquist E."/>
            <person name="Daum C."/>
            <person name="Ramamoorthy G.K."/>
            <person name="Gryganskyi A."/>
            <person name="Culley D."/>
            <person name="Magnuson J.K."/>
            <person name="James T.Y."/>
            <person name="O'Malley M.A."/>
            <person name="Stajich J.E."/>
            <person name="Spatafora J.W."/>
            <person name="Visel A."/>
            <person name="Grigoriev I.V."/>
        </authorList>
    </citation>
    <scope>NUCLEOTIDE SEQUENCE [LARGE SCALE GENOMIC DNA]</scope>
    <source>
        <strain evidence="2 3">CBS 115471</strain>
    </source>
</reference>
<evidence type="ECO:0000313" key="3">
    <source>
        <dbReference type="Proteomes" id="UP000193144"/>
    </source>
</evidence>
<accession>A0A1Y1YLD7</accession>
<dbReference type="AlphaFoldDB" id="A0A1Y1YLD7"/>
<dbReference type="InterPro" id="IPR052895">
    <property type="entry name" value="HetReg/Transcr_Mod"/>
</dbReference>
<evidence type="ECO:0000313" key="2">
    <source>
        <dbReference type="EMBL" id="ORX98819.1"/>
    </source>
</evidence>